<accession>A0A4Y7WIB4</accession>
<name>A0A4Y7WIB4_9BACI</name>
<dbReference type="EMBL" id="SNUX01000003">
    <property type="protein sequence ID" value="TES48099.1"/>
    <property type="molecule type" value="Genomic_DNA"/>
</dbReference>
<proteinExistence type="predicted"/>
<comment type="caution">
    <text evidence="1">The sequence shown here is derived from an EMBL/GenBank/DDBJ whole genome shotgun (WGS) entry which is preliminary data.</text>
</comment>
<gene>
    <name evidence="1" type="ORF">E2L03_13275</name>
</gene>
<reference evidence="1 2" key="1">
    <citation type="submission" date="2019-03" db="EMBL/GenBank/DDBJ databases">
        <authorList>
            <person name="Liu G."/>
        </authorList>
    </citation>
    <scope>NUCLEOTIDE SEQUENCE [LARGE SCALE GENOMIC DNA]</scope>
    <source>
        <strain evidence="1 2">DSM 19099</strain>
    </source>
</reference>
<protein>
    <submittedName>
        <fullName evidence="1">Uncharacterized protein</fullName>
    </submittedName>
</protein>
<dbReference type="Proteomes" id="UP000298210">
    <property type="component" value="Unassembled WGS sequence"/>
</dbReference>
<dbReference type="RefSeq" id="WP_124741858.1">
    <property type="nucleotide sequence ID" value="NZ_LDIM01000014.1"/>
</dbReference>
<dbReference type="AlphaFoldDB" id="A0A4Y7WIB4"/>
<organism evidence="1 2">
    <name type="scientific">Shouchella lehensis</name>
    <dbReference type="NCBI Taxonomy" id="300825"/>
    <lineage>
        <taxon>Bacteria</taxon>
        <taxon>Bacillati</taxon>
        <taxon>Bacillota</taxon>
        <taxon>Bacilli</taxon>
        <taxon>Bacillales</taxon>
        <taxon>Bacillaceae</taxon>
        <taxon>Shouchella</taxon>
    </lineage>
</organism>
<sequence>MKREFEAFACLWSIHDAIIERYPNASSHYGNYNQVVNYALYNYGFAFTEHQKRDLNQSVSIRNDICHFRHISHKDLLTLKGLSSSLIPAKISSHNRSSSISSKRISKASSKGHLFM</sequence>
<evidence type="ECO:0000313" key="1">
    <source>
        <dbReference type="EMBL" id="TES48099.1"/>
    </source>
</evidence>
<evidence type="ECO:0000313" key="2">
    <source>
        <dbReference type="Proteomes" id="UP000298210"/>
    </source>
</evidence>